<sequence length="831" mass="95754">MKKPKMQILFAISIILISCLPIIMNEGQSYTAFQLLAGNVKMMNPVIPIQVPAFLLLFTPIQYLIHMILLIRNNTDRYEGVIVYLSLLTTVIGIFSLLLCGLGVESAFTIWVWLRMLLIIIAYVSPRVYESFQDFKQMEKLQKVEEQKERVAAQEKQREDAKHMKRIRKNPYLKKILWKIYKSNMRNSILLITGAAVCSTFLFAIIAVYEMFSNLQKGNIPVVGDELSVLLWDSIILIGIVAIFLLAIPLKIYIKSRIKDYALMVTLGMRDRVLRFFIAIEYTGSLVTGLLIGIFLGSILIVVFQNIINSIYPAFISISIPNIKTYFLACFWIILLFLASTIVNHEIYVEMGLVSSLNTSVVIEKIPSKWLEIKFAVGVLVMFFASYLFSKPVWTESIYLIVLFLLGSYMVISAGGAWILKSYREKGNGYYKKLPLFQQFYSKFKTQRYNFFIVYILHFLLIAYFSVRVLSILPLDRMGTLFPYDYVCLGEKSDEKVFKEFEKNFSNNSLILPMVRITVASSSEKNSGSRADISFQGQNIGISESSYNQLTGKKLGLHNKEIYISFQQDKSKKAHLLDFSVLGGSPRMRFGMPKPYLFGERERIFDSDYKVVGQERRTIIGELAGGMQENIVVFSDEYFESIYSTGDGPSLLGLFNIKKEKSNGAAIKFLDYAKSHMQYSEYDSIIQPVYEKKVLQNNTLLVHMLKLLEYIFVIILLLFSILYVLVVKVVSELPSTQSRMKQLKYLGMTKRWYRKILNFENNITVIMPLILGMAMSIPCIFVNFKVRYFTKVEQQNFWKYEIWIIGFYVLINLIVALIIGRLMIFHGDKEE</sequence>
<evidence type="ECO:0000313" key="12">
    <source>
        <dbReference type="Proteomes" id="UP000033052"/>
    </source>
</evidence>
<feature type="transmembrane region" description="Helical" evidence="7">
    <location>
        <begin position="189"/>
        <end position="209"/>
    </location>
</feature>
<feature type="transmembrane region" description="Helical" evidence="7">
    <location>
        <begin position="110"/>
        <end position="129"/>
    </location>
</feature>
<dbReference type="PROSITE" id="PS51257">
    <property type="entry name" value="PROKAR_LIPOPROTEIN"/>
    <property type="match status" value="1"/>
</dbReference>
<proteinExistence type="predicted"/>
<name>A0A7X5PCU1_CLOSG</name>
<dbReference type="EMBL" id="CP009225">
    <property type="protein sequence ID" value="AKC63984.1"/>
    <property type="molecule type" value="Genomic_DNA"/>
</dbReference>
<feature type="transmembrane region" description="Helical" evidence="7">
    <location>
        <begin position="763"/>
        <end position="784"/>
    </location>
</feature>
<dbReference type="Proteomes" id="UP000223854">
    <property type="component" value="Unassembled WGS sequence"/>
</dbReference>
<dbReference type="GO" id="GO:0005886">
    <property type="term" value="C:plasma membrane"/>
    <property type="evidence" value="ECO:0007669"/>
    <property type="project" value="UniProtKB-SubCell"/>
</dbReference>
<accession>A0A7X5PCU1</accession>
<keyword evidence="6" id="KW-0175">Coiled coil</keyword>
<dbReference type="AlphaFoldDB" id="A0A7X5PCU1"/>
<dbReference type="EMBL" id="SXCS01000017">
    <property type="protein sequence ID" value="NFR63568.1"/>
    <property type="molecule type" value="Genomic_DNA"/>
</dbReference>
<keyword evidence="4 7" id="KW-1133">Transmembrane helix</keyword>
<keyword evidence="3 7" id="KW-0812">Transmembrane</keyword>
<evidence type="ECO:0000313" key="11">
    <source>
        <dbReference type="EMBL" id="PHG99016.1"/>
    </source>
</evidence>
<keyword evidence="2" id="KW-1003">Cell membrane</keyword>
<dbReference type="Pfam" id="PF02687">
    <property type="entry name" value="FtsX"/>
    <property type="match status" value="1"/>
</dbReference>
<feature type="transmembrane region" description="Helical" evidence="7">
    <location>
        <begin position="449"/>
        <end position="467"/>
    </location>
</feature>
<feature type="transmembrane region" description="Helical" evidence="7">
    <location>
        <begin position="804"/>
        <end position="824"/>
    </location>
</feature>
<evidence type="ECO:0000256" key="4">
    <source>
        <dbReference type="ARBA" id="ARBA00022989"/>
    </source>
</evidence>
<reference evidence="10 14" key="4">
    <citation type="submission" date="2019-04" db="EMBL/GenBank/DDBJ databases">
        <title>Genome sequencing of Clostridium botulinum Groups I-IV and Clostridium butyricum.</title>
        <authorList>
            <person name="Brunt J."/>
            <person name="Van Vliet A.H.M."/>
            <person name="Stringer S.C."/>
            <person name="Carter A.T."/>
            <person name="Peck M.W."/>
        </authorList>
    </citation>
    <scope>NUCLEOTIDE SEQUENCE [LARGE SCALE GENOMIC DNA]</scope>
    <source>
        <strain evidence="10 14">IFR 18/108</strain>
    </source>
</reference>
<evidence type="ECO:0000256" key="6">
    <source>
        <dbReference type="SAM" id="Coils"/>
    </source>
</evidence>
<feature type="transmembrane region" description="Helical" evidence="7">
    <location>
        <begin position="370"/>
        <end position="389"/>
    </location>
</feature>
<comment type="subcellular location">
    <subcellularLocation>
        <location evidence="1">Cell membrane</location>
        <topology evidence="1">Multi-pass membrane protein</topology>
    </subcellularLocation>
</comment>
<evidence type="ECO:0000313" key="14">
    <source>
        <dbReference type="Proteomes" id="UP000486601"/>
    </source>
</evidence>
<feature type="transmembrane region" description="Helical" evidence="7">
    <location>
        <begin position="274"/>
        <end position="305"/>
    </location>
</feature>
<dbReference type="GeneID" id="92939892"/>
<evidence type="ECO:0000313" key="13">
    <source>
        <dbReference type="Proteomes" id="UP000223854"/>
    </source>
</evidence>
<feature type="transmembrane region" description="Helical" evidence="7">
    <location>
        <begin position="81"/>
        <end position="104"/>
    </location>
</feature>
<feature type="transmembrane region" description="Helical" evidence="7">
    <location>
        <begin position="710"/>
        <end position="731"/>
    </location>
</feature>
<evidence type="ECO:0000256" key="7">
    <source>
        <dbReference type="SAM" id="Phobius"/>
    </source>
</evidence>
<feature type="transmembrane region" description="Helical" evidence="7">
    <location>
        <begin position="47"/>
        <end position="69"/>
    </location>
</feature>
<dbReference type="PANTHER" id="PTHR46795:SF3">
    <property type="entry name" value="ABC TRANSPORTER PERMEASE"/>
    <property type="match status" value="1"/>
</dbReference>
<evidence type="ECO:0000256" key="2">
    <source>
        <dbReference type="ARBA" id="ARBA00022475"/>
    </source>
</evidence>
<keyword evidence="13" id="KW-1185">Reference proteome</keyword>
<gene>
    <name evidence="9" type="ORF">CLSPO_c32710</name>
    <name evidence="11" type="ORF">CRX47_03810</name>
    <name evidence="10" type="ORF">FDF70_19290</name>
</gene>
<feature type="transmembrane region" description="Helical" evidence="7">
    <location>
        <begin position="229"/>
        <end position="254"/>
    </location>
</feature>
<keyword evidence="5 7" id="KW-0472">Membrane</keyword>
<feature type="domain" description="ABC3 transporter permease C-terminal" evidence="8">
    <location>
        <begin position="235"/>
        <end position="341"/>
    </location>
</feature>
<dbReference type="Proteomes" id="UP000486601">
    <property type="component" value="Unassembled WGS sequence"/>
</dbReference>
<reference evidence="9" key="1">
    <citation type="submission" date="2014-08" db="EMBL/GenBank/DDBJ databases">
        <authorList>
            <person name="Kubiak A."/>
            <person name="Poehlein A."/>
            <person name="Daniel R."/>
            <person name="Minton N.P."/>
        </authorList>
    </citation>
    <scope>NUCLEOTIDE SEQUENCE</scope>
    <source>
        <strain evidence="9">NCIMB 10696</strain>
    </source>
</reference>
<dbReference type="InterPro" id="IPR052536">
    <property type="entry name" value="ABC-4_Integral_Memb_Prot"/>
</dbReference>
<dbReference type="KEGG" id="cld:CLSPO_c32710"/>
<reference evidence="9 12" key="2">
    <citation type="journal article" date="2015" name="PLoS ONE">
        <title>A universal mariner transposon system for forward genetic studies in the genus clostridium.</title>
        <authorList>
            <person name="Zhang Y."/>
            <person name="Grosse-Honebrink A."/>
            <person name="Minton N.P."/>
        </authorList>
    </citation>
    <scope>NUCLEOTIDE SEQUENCE [LARGE SCALE GENOMIC DNA]</scope>
    <source>
        <strain evidence="9 12">NCIMB 10696</strain>
    </source>
</reference>
<reference evidence="11 13" key="3">
    <citation type="submission" date="2017-09" db="EMBL/GenBank/DDBJ databases">
        <title>FDA dAtabase for Regulatory Grade micrObial Sequences (FDA-ARGOS): Supporting development and validation of Infectious Disease Dx tests.</title>
        <authorList>
            <person name="Kerrigan L."/>
            <person name="Long C."/>
            <person name="Tallon L.J."/>
            <person name="Sadzewicz L."/>
            <person name="Ott S."/>
            <person name="Zhao X."/>
            <person name="Nagaraj S."/>
            <person name="Vavikolanu K."/>
            <person name="Aluvathingal J."/>
            <person name="Nadendla S."/>
            <person name="Sichtig H."/>
        </authorList>
    </citation>
    <scope>NUCLEOTIDE SEQUENCE [LARGE SCALE GENOMIC DNA]</scope>
    <source>
        <strain evidence="11 13">FDAARGOS_423</strain>
    </source>
</reference>
<evidence type="ECO:0000256" key="1">
    <source>
        <dbReference type="ARBA" id="ARBA00004651"/>
    </source>
</evidence>
<dbReference type="InterPro" id="IPR003838">
    <property type="entry name" value="ABC3_permease_C"/>
</dbReference>
<evidence type="ECO:0000256" key="5">
    <source>
        <dbReference type="ARBA" id="ARBA00023136"/>
    </source>
</evidence>
<feature type="coiled-coil region" evidence="6">
    <location>
        <begin position="137"/>
        <end position="164"/>
    </location>
</feature>
<evidence type="ECO:0000259" key="8">
    <source>
        <dbReference type="Pfam" id="PF02687"/>
    </source>
</evidence>
<evidence type="ECO:0000313" key="10">
    <source>
        <dbReference type="EMBL" id="NFR63568.1"/>
    </source>
</evidence>
<dbReference type="Proteomes" id="UP000033052">
    <property type="component" value="Chromosome"/>
</dbReference>
<organism evidence="10 14">
    <name type="scientific">Clostridium sporogenes</name>
    <dbReference type="NCBI Taxonomy" id="1509"/>
    <lineage>
        <taxon>Bacteria</taxon>
        <taxon>Bacillati</taxon>
        <taxon>Bacillota</taxon>
        <taxon>Clostridia</taxon>
        <taxon>Eubacteriales</taxon>
        <taxon>Clostridiaceae</taxon>
        <taxon>Clostridium</taxon>
    </lineage>
</organism>
<feature type="transmembrane region" description="Helical" evidence="7">
    <location>
        <begin position="401"/>
        <end position="420"/>
    </location>
</feature>
<feature type="transmembrane region" description="Helical" evidence="7">
    <location>
        <begin position="325"/>
        <end position="349"/>
    </location>
</feature>
<dbReference type="RefSeq" id="WP_033061253.1">
    <property type="nucleotide sequence ID" value="NZ_CBCRVC010000031.1"/>
</dbReference>
<dbReference type="PANTHER" id="PTHR46795">
    <property type="entry name" value="ABC TRANSPORTER PERMEASE-RELATED-RELATED"/>
    <property type="match status" value="1"/>
</dbReference>
<protein>
    <submittedName>
        <fullName evidence="9 10">ABC transporter permease</fullName>
    </submittedName>
</protein>
<dbReference type="EMBL" id="PDLH01000007">
    <property type="protein sequence ID" value="PHG99016.1"/>
    <property type="molecule type" value="Genomic_DNA"/>
</dbReference>
<evidence type="ECO:0000313" key="9">
    <source>
        <dbReference type="EMBL" id="AKC63984.1"/>
    </source>
</evidence>
<evidence type="ECO:0000256" key="3">
    <source>
        <dbReference type="ARBA" id="ARBA00022692"/>
    </source>
</evidence>